<keyword evidence="2" id="KW-0012">Acyltransferase</keyword>
<dbReference type="RefSeq" id="WP_137638874.1">
    <property type="nucleotide sequence ID" value="NZ_BJDN01000050.1"/>
</dbReference>
<accession>A0ABW3EF41</accession>
<dbReference type="SUPFAM" id="SSF69593">
    <property type="entry name" value="Glycerol-3-phosphate (1)-acyltransferase"/>
    <property type="match status" value="1"/>
</dbReference>
<dbReference type="InterPro" id="IPR002123">
    <property type="entry name" value="Plipid/glycerol_acylTrfase"/>
</dbReference>
<evidence type="ECO:0000313" key="2">
    <source>
        <dbReference type="EMBL" id="MFD0898315.1"/>
    </source>
</evidence>
<keyword evidence="3" id="KW-1185">Reference proteome</keyword>
<name>A0ABW3EF41_9LACO</name>
<sequence length="290" mass="33842">MIIGGSKRAVIDNIQKYANAGLLNHKVEINDASLNQNQRINLIHDYLQLIKMPKYHVNNLIARGLADVLTELLNTKTTFSGLEKIKNITGGAIITSNHFSPLENTVVRKTLWQIKHRRLFIVSEDTNLLTNGFIGFLLKYYDTIPVSPDVEYIGKVFPKMIKGVLNDNNFILIYPEQEMWFNYRKPRPPKRGAYYYAAKFHVPIISCFVEIIDLQEPDNYEFNKVKFKMHILDPIYLDPNKSVRENSIEMMQRDYQQKKKAYEQIYDEKLTYNFNIKDIAGWRAGTNKNN</sequence>
<comment type="caution">
    <text evidence="2">The sequence shown here is derived from an EMBL/GenBank/DDBJ whole genome shotgun (WGS) entry which is preliminary data.</text>
</comment>
<dbReference type="SMART" id="SM00563">
    <property type="entry name" value="PlsC"/>
    <property type="match status" value="1"/>
</dbReference>
<gene>
    <name evidence="2" type="ORF">ACFQZ7_11340</name>
</gene>
<dbReference type="GO" id="GO:0016746">
    <property type="term" value="F:acyltransferase activity"/>
    <property type="evidence" value="ECO:0007669"/>
    <property type="project" value="UniProtKB-KW"/>
</dbReference>
<feature type="domain" description="Phospholipid/glycerol acyltransferase" evidence="1">
    <location>
        <begin position="92"/>
        <end position="209"/>
    </location>
</feature>
<dbReference type="EMBL" id="JBHTIO010000052">
    <property type="protein sequence ID" value="MFD0898315.1"/>
    <property type="molecule type" value="Genomic_DNA"/>
</dbReference>
<organism evidence="2 3">
    <name type="scientific">Loigolactobacillus binensis</name>
    <dbReference type="NCBI Taxonomy" id="2559922"/>
    <lineage>
        <taxon>Bacteria</taxon>
        <taxon>Bacillati</taxon>
        <taxon>Bacillota</taxon>
        <taxon>Bacilli</taxon>
        <taxon>Lactobacillales</taxon>
        <taxon>Lactobacillaceae</taxon>
        <taxon>Loigolactobacillus</taxon>
    </lineage>
</organism>
<proteinExistence type="predicted"/>
<dbReference type="CDD" id="cd07989">
    <property type="entry name" value="LPLAT_AGPAT-like"/>
    <property type="match status" value="1"/>
</dbReference>
<protein>
    <submittedName>
        <fullName evidence="2">Lysophospholipid acyltransferase family protein</fullName>
    </submittedName>
</protein>
<dbReference type="Pfam" id="PF01553">
    <property type="entry name" value="Acyltransferase"/>
    <property type="match status" value="1"/>
</dbReference>
<keyword evidence="2" id="KW-0808">Transferase</keyword>
<evidence type="ECO:0000313" key="3">
    <source>
        <dbReference type="Proteomes" id="UP001597104"/>
    </source>
</evidence>
<reference evidence="3" key="1">
    <citation type="journal article" date="2019" name="Int. J. Syst. Evol. Microbiol.">
        <title>The Global Catalogue of Microorganisms (GCM) 10K type strain sequencing project: providing services to taxonomists for standard genome sequencing and annotation.</title>
        <authorList>
            <consortium name="The Broad Institute Genomics Platform"/>
            <consortium name="The Broad Institute Genome Sequencing Center for Infectious Disease"/>
            <person name="Wu L."/>
            <person name="Ma J."/>
        </authorList>
    </citation>
    <scope>NUCLEOTIDE SEQUENCE [LARGE SCALE GENOMIC DNA]</scope>
    <source>
        <strain evidence="3">CCM 8925</strain>
    </source>
</reference>
<dbReference type="Proteomes" id="UP001597104">
    <property type="component" value="Unassembled WGS sequence"/>
</dbReference>
<evidence type="ECO:0000259" key="1">
    <source>
        <dbReference type="SMART" id="SM00563"/>
    </source>
</evidence>